<evidence type="ECO:0000313" key="1">
    <source>
        <dbReference type="EMBL" id="KIF83299.1"/>
    </source>
</evidence>
<proteinExistence type="predicted"/>
<dbReference type="Proteomes" id="UP000031572">
    <property type="component" value="Unassembled WGS sequence"/>
</dbReference>
<reference evidence="1 2" key="1">
    <citation type="submission" date="2014-12" db="EMBL/GenBank/DDBJ databases">
        <title>Denitrispirillum autotrophicum gen. nov., sp. nov., Denitrifying, Facultatively Autotrophic Bacteria Isolated from Rice Paddy Soil.</title>
        <authorList>
            <person name="Ishii S."/>
            <person name="Ashida N."/>
            <person name="Ohno H."/>
            <person name="Otsuka S."/>
            <person name="Yokota A."/>
            <person name="Senoo K."/>
        </authorList>
    </citation>
    <scope>NUCLEOTIDE SEQUENCE [LARGE SCALE GENOMIC DNA]</scope>
    <source>
        <strain evidence="1 2">TSA66</strain>
    </source>
</reference>
<accession>A0A0C2BTD8</accession>
<organism evidence="1 2">
    <name type="scientific">Noviherbaspirillum autotrophicum</name>
    <dbReference type="NCBI Taxonomy" id="709839"/>
    <lineage>
        <taxon>Bacteria</taxon>
        <taxon>Pseudomonadati</taxon>
        <taxon>Pseudomonadota</taxon>
        <taxon>Betaproteobacteria</taxon>
        <taxon>Burkholderiales</taxon>
        <taxon>Oxalobacteraceae</taxon>
        <taxon>Noviherbaspirillum</taxon>
    </lineage>
</organism>
<gene>
    <name evidence="1" type="ORF">TSA66_24645</name>
</gene>
<name>A0A0C2BTD8_9BURK</name>
<keyword evidence="2" id="KW-1185">Reference proteome</keyword>
<evidence type="ECO:0000313" key="2">
    <source>
        <dbReference type="Proteomes" id="UP000031572"/>
    </source>
</evidence>
<dbReference type="EMBL" id="JWJG01000028">
    <property type="protein sequence ID" value="KIF83299.1"/>
    <property type="molecule type" value="Genomic_DNA"/>
</dbReference>
<comment type="caution">
    <text evidence="1">The sequence shown here is derived from an EMBL/GenBank/DDBJ whole genome shotgun (WGS) entry which is preliminary data.</text>
</comment>
<protein>
    <submittedName>
        <fullName evidence="1">Uncharacterized protein</fullName>
    </submittedName>
</protein>
<dbReference type="AlphaFoldDB" id="A0A0C2BTD8"/>
<dbReference type="STRING" id="709839.TSA66_24645"/>
<sequence>MMMSNVENCFTAKHGDVPDALECTENAEVISPGSVMLGPCTPLHMDDAQLEAEFAYIVKCYAAREKTAAP</sequence>